<evidence type="ECO:0000313" key="2">
    <source>
        <dbReference type="Proteomes" id="UP001145114"/>
    </source>
</evidence>
<name>A0ACC1HT22_9FUNG</name>
<gene>
    <name evidence="1" type="ORF">EV182_003916</name>
</gene>
<dbReference type="Proteomes" id="UP001145114">
    <property type="component" value="Unassembled WGS sequence"/>
</dbReference>
<organism evidence="1 2">
    <name type="scientific">Spiromyces aspiralis</name>
    <dbReference type="NCBI Taxonomy" id="68401"/>
    <lineage>
        <taxon>Eukaryota</taxon>
        <taxon>Fungi</taxon>
        <taxon>Fungi incertae sedis</taxon>
        <taxon>Zoopagomycota</taxon>
        <taxon>Kickxellomycotina</taxon>
        <taxon>Kickxellomycetes</taxon>
        <taxon>Kickxellales</taxon>
        <taxon>Kickxellaceae</taxon>
        <taxon>Spiromyces</taxon>
    </lineage>
</organism>
<reference evidence="1" key="1">
    <citation type="submission" date="2022-06" db="EMBL/GenBank/DDBJ databases">
        <title>Phylogenomic reconstructions and comparative analyses of Kickxellomycotina fungi.</title>
        <authorList>
            <person name="Reynolds N.K."/>
            <person name="Stajich J.E."/>
            <person name="Barry K."/>
            <person name="Grigoriev I.V."/>
            <person name="Crous P."/>
            <person name="Smith M.E."/>
        </authorList>
    </citation>
    <scope>NUCLEOTIDE SEQUENCE</scope>
    <source>
        <strain evidence="1">RSA 2271</strain>
    </source>
</reference>
<protein>
    <submittedName>
        <fullName evidence="1">Uncharacterized protein</fullName>
    </submittedName>
</protein>
<feature type="non-terminal residue" evidence="1">
    <location>
        <position position="167"/>
    </location>
</feature>
<keyword evidence="2" id="KW-1185">Reference proteome</keyword>
<comment type="caution">
    <text evidence="1">The sequence shown here is derived from an EMBL/GenBank/DDBJ whole genome shotgun (WGS) entry which is preliminary data.</text>
</comment>
<sequence>MYAPDSPPHKFEPERLPYELKLRICQHLLAEHDNDNLQNLLAATWGSQVWNKAIRECLVYTYEAYYELSREKVSSFAGANPKHIKEIKLSRFSKARVEGTVAPDAATSQDSPDGIFYSLCAQPNEFFATISEYLPMVRAMSFWLISNIPELVRGIGTHCPYVTTMDF</sequence>
<accession>A0ACC1HT22</accession>
<proteinExistence type="predicted"/>
<evidence type="ECO:0000313" key="1">
    <source>
        <dbReference type="EMBL" id="KAJ1678505.1"/>
    </source>
</evidence>
<dbReference type="EMBL" id="JAMZIH010001102">
    <property type="protein sequence ID" value="KAJ1678505.1"/>
    <property type="molecule type" value="Genomic_DNA"/>
</dbReference>